<name>A0AAP9WF64_LEPIR</name>
<proteinExistence type="predicted"/>
<accession>A0AAP9WF64</accession>
<evidence type="ECO:0000313" key="2">
    <source>
        <dbReference type="Proteomes" id="UP000663124"/>
    </source>
</evidence>
<dbReference type="RefSeq" id="WP_061234779.1">
    <property type="nucleotide sequence ID" value="NZ_CP043884.1"/>
</dbReference>
<evidence type="ECO:0000313" key="1">
    <source>
        <dbReference type="EMBL" id="QOI43024.1"/>
    </source>
</evidence>
<protein>
    <submittedName>
        <fullName evidence="1">Uncharacterized protein</fullName>
    </submittedName>
</protein>
<organism evidence="1 2">
    <name type="scientific">Leptospira interrogans serovar Canicola</name>
    <dbReference type="NCBI Taxonomy" id="211880"/>
    <lineage>
        <taxon>Bacteria</taxon>
        <taxon>Pseudomonadati</taxon>
        <taxon>Spirochaetota</taxon>
        <taxon>Spirochaetia</taxon>
        <taxon>Leptospirales</taxon>
        <taxon>Leptospiraceae</taxon>
        <taxon>Leptospira</taxon>
    </lineage>
</organism>
<dbReference type="Proteomes" id="UP000663124">
    <property type="component" value="Chromosome 1"/>
</dbReference>
<gene>
    <name evidence="1" type="ORF">Lepto782_12670</name>
</gene>
<dbReference type="AlphaFoldDB" id="A0AAP9WF64"/>
<sequence>MKEMKLISGEEKVFELEADFWNRGSNPIQKIIGNFFRIINLILGNKIHGKLIITNLRAFEIKETVRLFCIPTNRELKLLTKNSIKEIGYTMEKTCLFFCPNYTLYYEAHTQSTSIAVLNGTEEKMLDLLDKFYNVIK</sequence>
<dbReference type="EMBL" id="CP043884">
    <property type="protein sequence ID" value="QOI43024.1"/>
    <property type="molecule type" value="Genomic_DNA"/>
</dbReference>
<reference evidence="1" key="1">
    <citation type="submission" date="2019-09" db="EMBL/GenBank/DDBJ databases">
        <title>Comparative Genomics of Leptospira interrogans Reveals Genome Plasticity - A Common Adaptive Strategy for Survival in Various Hosts.</title>
        <authorList>
            <person name="Ramli S.R."/>
            <person name="Bunk B."/>
            <person name="Goris M."/>
            <person name="Bhuju S."/>
            <person name="Jarek M."/>
            <person name="Sproer C."/>
            <person name="Mustakim S."/>
            <person name="Strommenger B."/>
            <person name="Pessler F."/>
        </authorList>
    </citation>
    <scope>NUCLEOTIDE SEQUENCE</scope>
    <source>
        <strain evidence="1">782</strain>
    </source>
</reference>